<feature type="domain" description="EMC1 first beta-propeller" evidence="14">
    <location>
        <begin position="19"/>
        <end position="421"/>
    </location>
</feature>
<dbReference type="PANTHER" id="PTHR21573">
    <property type="entry name" value="ER MEMBRANE PROTEIN COMPLEX SUBUNIT 1"/>
    <property type="match status" value="1"/>
</dbReference>
<evidence type="ECO:0000256" key="6">
    <source>
        <dbReference type="ARBA" id="ARBA00022729"/>
    </source>
</evidence>
<dbReference type="InterPro" id="IPR018391">
    <property type="entry name" value="PQQ_b-propeller_rpt"/>
</dbReference>
<evidence type="ECO:0000313" key="15">
    <source>
        <dbReference type="EMBL" id="WEW56005.1"/>
    </source>
</evidence>
<evidence type="ECO:0000256" key="11">
    <source>
        <dbReference type="SAM" id="Phobius"/>
    </source>
</evidence>
<keyword evidence="8 11" id="KW-1133">Transmembrane helix</keyword>
<dbReference type="InterPro" id="IPR026895">
    <property type="entry name" value="EMC1"/>
</dbReference>
<dbReference type="InterPro" id="IPR011047">
    <property type="entry name" value="Quinoprotein_ADH-like_sf"/>
</dbReference>
<dbReference type="AlphaFoldDB" id="A0AAF0IFI3"/>
<keyword evidence="16" id="KW-1185">Reference proteome</keyword>
<evidence type="ECO:0000256" key="8">
    <source>
        <dbReference type="ARBA" id="ARBA00022989"/>
    </source>
</evidence>
<dbReference type="Pfam" id="PF07774">
    <property type="entry name" value="EMC1_C"/>
    <property type="match status" value="1"/>
</dbReference>
<comment type="subunit">
    <text evidence="3">Component of the ER membrane protein complex (EMC).</text>
</comment>
<keyword evidence="7" id="KW-0256">Endoplasmic reticulum</keyword>
<evidence type="ECO:0000256" key="12">
    <source>
        <dbReference type="SAM" id="SignalP"/>
    </source>
</evidence>
<evidence type="ECO:0000256" key="2">
    <source>
        <dbReference type="ARBA" id="ARBA00007904"/>
    </source>
</evidence>
<keyword evidence="6 12" id="KW-0732">Signal</keyword>
<dbReference type="InterPro" id="IPR011678">
    <property type="entry name" value="EMC1_C"/>
</dbReference>
<evidence type="ECO:0000256" key="1">
    <source>
        <dbReference type="ARBA" id="ARBA00004115"/>
    </source>
</evidence>
<evidence type="ECO:0000259" key="14">
    <source>
        <dbReference type="Pfam" id="PF25293"/>
    </source>
</evidence>
<keyword evidence="5 11" id="KW-0812">Transmembrane</keyword>
<reference evidence="15" key="1">
    <citation type="submission" date="2023-03" db="EMBL/GenBank/DDBJ databases">
        <title>Emydomyces testavorans Genome Sequence.</title>
        <authorList>
            <person name="Hoyer L."/>
        </authorList>
    </citation>
    <scope>NUCLEOTIDE SEQUENCE</scope>
    <source>
        <strain evidence="15">16-2883</strain>
    </source>
</reference>
<comment type="similarity">
    <text evidence="2">Belongs to the EMC1 family.</text>
</comment>
<dbReference type="SMART" id="SM00564">
    <property type="entry name" value="PQQ"/>
    <property type="match status" value="3"/>
</dbReference>
<protein>
    <recommendedName>
        <fullName evidence="4">ER membrane protein complex subunit 1</fullName>
    </recommendedName>
</protein>
<evidence type="ECO:0000256" key="9">
    <source>
        <dbReference type="ARBA" id="ARBA00023136"/>
    </source>
</evidence>
<evidence type="ECO:0000313" key="16">
    <source>
        <dbReference type="Proteomes" id="UP001219355"/>
    </source>
</evidence>
<evidence type="ECO:0000259" key="13">
    <source>
        <dbReference type="Pfam" id="PF07774"/>
    </source>
</evidence>
<keyword evidence="9 11" id="KW-0472">Membrane</keyword>
<dbReference type="GO" id="GO:0034975">
    <property type="term" value="P:protein folding in endoplasmic reticulum"/>
    <property type="evidence" value="ECO:0007669"/>
    <property type="project" value="TreeGrafter"/>
</dbReference>
<keyword evidence="10" id="KW-0325">Glycoprotein</keyword>
<dbReference type="SUPFAM" id="SSF50998">
    <property type="entry name" value="Quinoprotein alcohol dehydrogenase-like"/>
    <property type="match status" value="2"/>
</dbReference>
<evidence type="ECO:0000256" key="4">
    <source>
        <dbReference type="ARBA" id="ARBA00020824"/>
    </source>
</evidence>
<evidence type="ECO:0000256" key="3">
    <source>
        <dbReference type="ARBA" id="ARBA00011276"/>
    </source>
</evidence>
<feature type="transmembrane region" description="Helical" evidence="11">
    <location>
        <begin position="916"/>
        <end position="938"/>
    </location>
</feature>
<dbReference type="Pfam" id="PF25293">
    <property type="entry name" value="Beta-prop_EMC1_N"/>
    <property type="match status" value="1"/>
</dbReference>
<dbReference type="InterPro" id="IPR058545">
    <property type="entry name" value="Beta-prop_EMC1_1st"/>
</dbReference>
<name>A0AAF0IFI3_9EURO</name>
<dbReference type="GO" id="GO:0072546">
    <property type="term" value="C:EMC complex"/>
    <property type="evidence" value="ECO:0007669"/>
    <property type="project" value="InterPro"/>
</dbReference>
<evidence type="ECO:0000256" key="7">
    <source>
        <dbReference type="ARBA" id="ARBA00022824"/>
    </source>
</evidence>
<feature type="signal peptide" evidence="12">
    <location>
        <begin position="1"/>
        <end position="19"/>
    </location>
</feature>
<comment type="subcellular location">
    <subcellularLocation>
        <location evidence="1">Endoplasmic reticulum membrane</location>
        <topology evidence="1">Single-pass type I membrane protein</topology>
    </subcellularLocation>
</comment>
<dbReference type="InterPro" id="IPR015943">
    <property type="entry name" value="WD40/YVTN_repeat-like_dom_sf"/>
</dbReference>
<dbReference type="Proteomes" id="UP001219355">
    <property type="component" value="Chromosome 1"/>
</dbReference>
<feature type="chain" id="PRO_5042259421" description="ER membrane protein complex subunit 1" evidence="12">
    <location>
        <begin position="20"/>
        <end position="952"/>
    </location>
</feature>
<dbReference type="EMBL" id="CP120627">
    <property type="protein sequence ID" value="WEW56005.1"/>
    <property type="molecule type" value="Genomic_DNA"/>
</dbReference>
<evidence type="ECO:0000256" key="5">
    <source>
        <dbReference type="ARBA" id="ARBA00022692"/>
    </source>
</evidence>
<accession>A0AAF0IFI3</accession>
<sequence>MRLQAAYLFAASILPTSWAILADEAYHIDYHHALLGTPQERTTFFHRPSSSSSASLLYTLSEKSILGAVNPKDGSIVWRQNISDYSVGARTGGLLRAADGEDAVVSALGSDVLAWGASDGKLLWRNRFDDASIVDLELVGLQGLDGAQAARDSIVLAGNRHGVVRRLDGISGSVKWEYRDDSEDIPFQISTSPTAVYYTSLQSVSRKGYKIKVVGLDIQNGQLLNQYILHSDNEISSPESIISVRNNAVSLIAWPDQDSKALKVNIIGSKSTHSLNIENNSGESIRDIRIQASTTVPHFLVYYNTASKSWADVFHIDTKSAAISKAYQLPLLDSRSTFASNAVDNKLYFARITSSDVNLYSSTSKNVLGTWKIKESNGEPQHAVLEVVARAAGFAIRFAQVDESGDWILIRNGELEWHRPESLTDATVVAWAEVNGVEALAHELEFEGHQDVLSAYIHRVKRHVKALQENLLPWLQELPTRVLSSFLSSEGTDLTQFGFGKVIIVATRKGRVLAIDSGRRGAVLWNVKAADNAAIWGANAIYTRHDVATIFVTDGSSVKLNITSGKIIKSSPRTSEYSSMVMIPDTTSPIPVRIKSDGIPSGSSPQLDGNKILVTLGEDGKLTGWNGAQMKSPAWEFLPPNGQRIIHATSRPEHDPVASIGKVLGNRSVLYKYLNPNLALVTAVAGSTVTLYLLDGVSGQILYTTSQVGIDPSQPIASIISENWFAYSFWADVTDTSDAKGYRLVISELYESPIPNDRGLLGDAANYSSIRTSMGLPRPHVISQAYMIPEAISNMAVTETRQGITIRQLLCTLPASNAIVGIPRFVLDPRRPVNRDPTSQEAEEGLVRYTPFLDFDPKWYLNHAREVMGIRRIESSPTLLESSTLVFAYGFDVFGTRLAPSQPFDLLGKGFSKIQLLLTVVALAVGVAILAPLVSFDIPPKTRDSSRWYLRY</sequence>
<dbReference type="PANTHER" id="PTHR21573:SF0">
    <property type="entry name" value="ER MEMBRANE PROTEIN COMPLEX SUBUNIT 1"/>
    <property type="match status" value="1"/>
</dbReference>
<evidence type="ECO:0000256" key="10">
    <source>
        <dbReference type="ARBA" id="ARBA00023180"/>
    </source>
</evidence>
<proteinExistence type="inferred from homology"/>
<organism evidence="15 16">
    <name type="scientific">Emydomyces testavorans</name>
    <dbReference type="NCBI Taxonomy" id="2070801"/>
    <lineage>
        <taxon>Eukaryota</taxon>
        <taxon>Fungi</taxon>
        <taxon>Dikarya</taxon>
        <taxon>Ascomycota</taxon>
        <taxon>Pezizomycotina</taxon>
        <taxon>Eurotiomycetes</taxon>
        <taxon>Eurotiomycetidae</taxon>
        <taxon>Onygenales</taxon>
        <taxon>Nannizziopsiaceae</taxon>
        <taxon>Emydomyces</taxon>
    </lineage>
</organism>
<dbReference type="Gene3D" id="2.130.10.10">
    <property type="entry name" value="YVTN repeat-like/Quinoprotein amine dehydrogenase"/>
    <property type="match status" value="2"/>
</dbReference>
<gene>
    <name evidence="15" type="ORF">PRK78_001440</name>
</gene>
<feature type="domain" description="ER membrane protein complex subunit 1 C-terminal" evidence="13">
    <location>
        <begin position="721"/>
        <end position="935"/>
    </location>
</feature>